<feature type="domain" description="Deacetylase PdaC" evidence="2">
    <location>
        <begin position="20"/>
        <end position="115"/>
    </location>
</feature>
<proteinExistence type="predicted"/>
<dbReference type="Proteomes" id="UP000184245">
    <property type="component" value="Unassembled WGS sequence"/>
</dbReference>
<keyword evidence="4" id="KW-1185">Reference proteome</keyword>
<dbReference type="AlphaFoldDB" id="A0A1M5B1D2"/>
<dbReference type="STRING" id="1122155.SAMN02745158_03438"/>
<organism evidence="3 4">
    <name type="scientific">Lactonifactor longoviformis DSM 17459</name>
    <dbReference type="NCBI Taxonomy" id="1122155"/>
    <lineage>
        <taxon>Bacteria</taxon>
        <taxon>Bacillati</taxon>
        <taxon>Bacillota</taxon>
        <taxon>Clostridia</taxon>
        <taxon>Eubacteriales</taxon>
        <taxon>Clostridiaceae</taxon>
        <taxon>Lactonifactor</taxon>
    </lineage>
</organism>
<dbReference type="Gene3D" id="3.30.565.40">
    <property type="entry name" value="Fervidobacterium nodosum Rt17-B1 like"/>
    <property type="match status" value="1"/>
</dbReference>
<evidence type="ECO:0000313" key="4">
    <source>
        <dbReference type="Proteomes" id="UP000184245"/>
    </source>
</evidence>
<dbReference type="InterPro" id="IPR037126">
    <property type="entry name" value="PdaC/RsiV-like_sf"/>
</dbReference>
<reference evidence="3 4" key="1">
    <citation type="submission" date="2016-11" db="EMBL/GenBank/DDBJ databases">
        <authorList>
            <person name="Jaros S."/>
            <person name="Januszkiewicz K."/>
            <person name="Wedrychowicz H."/>
        </authorList>
    </citation>
    <scope>NUCLEOTIDE SEQUENCE [LARGE SCALE GENOMIC DNA]</scope>
    <source>
        <strain evidence="3 4">DSM 17459</strain>
    </source>
</reference>
<accession>A0A1M5B1D2</accession>
<protein>
    <recommendedName>
        <fullName evidence="5">DUF3298/DUF4163 domain-containing protein</fullName>
    </recommendedName>
</protein>
<dbReference type="InterPro" id="IPR025303">
    <property type="entry name" value="PdaC"/>
</dbReference>
<evidence type="ECO:0000259" key="1">
    <source>
        <dbReference type="Pfam" id="PF11738"/>
    </source>
</evidence>
<dbReference type="Pfam" id="PF11738">
    <property type="entry name" value="DUF3298"/>
    <property type="match status" value="1"/>
</dbReference>
<dbReference type="EMBL" id="FQVI01000023">
    <property type="protein sequence ID" value="SHF36273.1"/>
    <property type="molecule type" value="Genomic_DNA"/>
</dbReference>
<dbReference type="InterPro" id="IPR021729">
    <property type="entry name" value="DUF3298"/>
</dbReference>
<dbReference type="RefSeq" id="WP_072853930.1">
    <property type="nucleotide sequence ID" value="NZ_FQVI01000023.1"/>
</dbReference>
<sequence>MQTISRNILEDTMYYKNIPVLVYRIQYPSFTSTCSFSSAQSINNYYASAAKEQEAYCRTVLYSQAVDYARYLPDNQPPFNSYQFFSDYHVTFNSCCITSLYLEQYTYLGGAHGTTLRISHTWNFFTGGQLQLKDFYPDSFSIPEDLLDSVTQQTAERLALSPSTYFDDYGELIRKNFRPENFYLRPAGAVVYYQQYDIAPYAAGIPEFLIPFAGTEQKMG</sequence>
<feature type="domain" description="DUF3298" evidence="1">
    <location>
        <begin position="175"/>
        <end position="212"/>
    </location>
</feature>
<gene>
    <name evidence="3" type="ORF">SAMN02745158_03438</name>
</gene>
<dbReference type="OrthoDB" id="5637at2"/>
<name>A0A1M5B1D2_9CLOT</name>
<evidence type="ECO:0008006" key="5">
    <source>
        <dbReference type="Google" id="ProtNLM"/>
    </source>
</evidence>
<evidence type="ECO:0000313" key="3">
    <source>
        <dbReference type="EMBL" id="SHF36273.1"/>
    </source>
</evidence>
<evidence type="ECO:0000259" key="2">
    <source>
        <dbReference type="Pfam" id="PF13739"/>
    </source>
</evidence>
<dbReference type="Gene3D" id="3.90.640.20">
    <property type="entry name" value="Heat-shock cognate protein, ATPase"/>
    <property type="match status" value="1"/>
</dbReference>
<dbReference type="Pfam" id="PF13739">
    <property type="entry name" value="PdaC"/>
    <property type="match status" value="1"/>
</dbReference>